<sequence>MDGVNYDDALMPPDPFAGDPNDPASFLEPDDDYPEGPVSDEERVLLREDLTNVRRFRELLEPRGVRGISMLCDDCDELHYYDWPIILANITTLLSGDAVPVHEPGAAPDPDFYVSWEYCAGYADAVDWIEQEHRANPRFRF</sequence>
<evidence type="ECO:0000256" key="1">
    <source>
        <dbReference type="SAM" id="MobiDB-lite"/>
    </source>
</evidence>
<dbReference type="Pfam" id="PF17252">
    <property type="entry name" value="DUF5319"/>
    <property type="match status" value="1"/>
</dbReference>
<protein>
    <recommendedName>
        <fullName evidence="4">DUF5319 domain-containing protein</fullName>
    </recommendedName>
</protein>
<reference evidence="3" key="1">
    <citation type="submission" date="2015-11" db="EMBL/GenBank/DDBJ databases">
        <authorList>
            <person name="Dugat-Bony E."/>
        </authorList>
    </citation>
    <scope>NUCLEOTIDE SEQUENCE [LARGE SCALE GENOMIC DNA]</scope>
    <source>
        <strain evidence="3">Mu292</strain>
    </source>
</reference>
<proteinExistence type="predicted"/>
<gene>
    <name evidence="2" type="ORF">CVAR292_00184</name>
</gene>
<organism evidence="2 3">
    <name type="scientific">Corynebacterium variabile</name>
    <dbReference type="NCBI Taxonomy" id="1727"/>
    <lineage>
        <taxon>Bacteria</taxon>
        <taxon>Bacillati</taxon>
        <taxon>Actinomycetota</taxon>
        <taxon>Actinomycetes</taxon>
        <taxon>Mycobacteriales</taxon>
        <taxon>Corynebacteriaceae</taxon>
        <taxon>Corynebacterium</taxon>
    </lineage>
</organism>
<keyword evidence="3" id="KW-1185">Reference proteome</keyword>
<accession>A0A0X2NJE1</accession>
<evidence type="ECO:0000313" key="3">
    <source>
        <dbReference type="Proteomes" id="UP000182498"/>
    </source>
</evidence>
<evidence type="ECO:0008006" key="4">
    <source>
        <dbReference type="Google" id="ProtNLM"/>
    </source>
</evidence>
<dbReference type="Proteomes" id="UP000182498">
    <property type="component" value="Unassembled WGS sequence"/>
</dbReference>
<dbReference type="EMBL" id="FAUH01000001">
    <property type="protein sequence ID" value="CUU64879.1"/>
    <property type="molecule type" value="Genomic_DNA"/>
</dbReference>
<name>A0A0X2NJE1_9CORY</name>
<evidence type="ECO:0000313" key="2">
    <source>
        <dbReference type="EMBL" id="CUU64879.1"/>
    </source>
</evidence>
<feature type="region of interest" description="Disordered" evidence="1">
    <location>
        <begin position="1"/>
        <end position="40"/>
    </location>
</feature>
<dbReference type="AlphaFoldDB" id="A0A0X2NJE1"/>
<dbReference type="InterPro" id="IPR035165">
    <property type="entry name" value="DUF5319"/>
</dbReference>